<evidence type="ECO:0000313" key="2">
    <source>
        <dbReference type="EMBL" id="GBP45100.1"/>
    </source>
</evidence>
<feature type="region of interest" description="Disordered" evidence="1">
    <location>
        <begin position="136"/>
        <end position="155"/>
    </location>
</feature>
<evidence type="ECO:0000313" key="3">
    <source>
        <dbReference type="Proteomes" id="UP000299102"/>
    </source>
</evidence>
<name>A0A4C1W2L6_EUMVA</name>
<gene>
    <name evidence="2" type="ORF">EVAR_33205_1</name>
</gene>
<dbReference type="EMBL" id="BGZK01000464">
    <property type="protein sequence ID" value="GBP45100.1"/>
    <property type="molecule type" value="Genomic_DNA"/>
</dbReference>
<accession>A0A4C1W2L6</accession>
<evidence type="ECO:0000256" key="1">
    <source>
        <dbReference type="SAM" id="MobiDB-lite"/>
    </source>
</evidence>
<proteinExistence type="predicted"/>
<protein>
    <submittedName>
        <fullName evidence="2">Uncharacterized protein</fullName>
    </submittedName>
</protein>
<organism evidence="2 3">
    <name type="scientific">Eumeta variegata</name>
    <name type="common">Bagworm moth</name>
    <name type="synonym">Eumeta japonica</name>
    <dbReference type="NCBI Taxonomy" id="151549"/>
    <lineage>
        <taxon>Eukaryota</taxon>
        <taxon>Metazoa</taxon>
        <taxon>Ecdysozoa</taxon>
        <taxon>Arthropoda</taxon>
        <taxon>Hexapoda</taxon>
        <taxon>Insecta</taxon>
        <taxon>Pterygota</taxon>
        <taxon>Neoptera</taxon>
        <taxon>Endopterygota</taxon>
        <taxon>Lepidoptera</taxon>
        <taxon>Glossata</taxon>
        <taxon>Ditrysia</taxon>
        <taxon>Tineoidea</taxon>
        <taxon>Psychidae</taxon>
        <taxon>Oiketicinae</taxon>
        <taxon>Eumeta</taxon>
    </lineage>
</organism>
<keyword evidence="3" id="KW-1185">Reference proteome</keyword>
<reference evidence="2 3" key="1">
    <citation type="journal article" date="2019" name="Commun. Biol.">
        <title>The bagworm genome reveals a unique fibroin gene that provides high tensile strength.</title>
        <authorList>
            <person name="Kono N."/>
            <person name="Nakamura H."/>
            <person name="Ohtoshi R."/>
            <person name="Tomita M."/>
            <person name="Numata K."/>
            <person name="Arakawa K."/>
        </authorList>
    </citation>
    <scope>NUCLEOTIDE SEQUENCE [LARGE SCALE GENOMIC DNA]</scope>
</reference>
<dbReference type="Proteomes" id="UP000299102">
    <property type="component" value="Unassembled WGS sequence"/>
</dbReference>
<comment type="caution">
    <text evidence="2">The sequence shown here is derived from an EMBL/GenBank/DDBJ whole genome shotgun (WGS) entry which is preliminary data.</text>
</comment>
<sequence length="176" mass="19734">MIRRPQLIVRRSRRNRRRAVITLEQRNATYGQKDSIPKMIPLGRVAQPRVAFRQCKKNINWTAAARRDGTPSPAELWRCRCVSNRLYSYVPRRHTDAAARRIAKLADLKGTIASSPDDVTGNIDYGIYVASADAREAPPTRARAPRRGRERGLRPYVGAGDAVGAVDGRADERLCV</sequence>
<dbReference type="AlphaFoldDB" id="A0A4C1W2L6"/>